<feature type="domain" description="Mur ligase central" evidence="10">
    <location>
        <begin position="113"/>
        <end position="325"/>
    </location>
</feature>
<proteinExistence type="inferred from homology"/>
<dbReference type="SUPFAM" id="SSF53244">
    <property type="entry name" value="MurD-like peptide ligases, peptide-binding domain"/>
    <property type="match status" value="1"/>
</dbReference>
<evidence type="ECO:0000256" key="1">
    <source>
        <dbReference type="ARBA" id="ARBA00004496"/>
    </source>
</evidence>
<accession>A0A7C3IF08</accession>
<dbReference type="GO" id="GO:0009252">
    <property type="term" value="P:peptidoglycan biosynthetic process"/>
    <property type="evidence" value="ECO:0007669"/>
    <property type="project" value="UniProtKB-UniRule"/>
</dbReference>
<dbReference type="Gene3D" id="3.40.50.720">
    <property type="entry name" value="NAD(P)-binding Rossmann-like Domain"/>
    <property type="match status" value="1"/>
</dbReference>
<gene>
    <name evidence="7 11" type="primary">murD</name>
    <name evidence="11" type="ORF">ENS59_00410</name>
</gene>
<keyword evidence="7 8" id="KW-0132">Cell division</keyword>
<evidence type="ECO:0000259" key="9">
    <source>
        <dbReference type="Pfam" id="PF02875"/>
    </source>
</evidence>
<sequence length="488" mass="52969">MSSKFSGSRVVVMGLGLNGGGLEAARYLATHGAQVTVTDLRDERVLRPSIQALEDLPIRFVLGRHEIADFKSADVVVKNPAVRPDSPYLAAARRIETDISIFLQENPARLFAVTGSKGKSSTSSALYWALAALRNKTSRSQSPLFPGKAYLGGNITVSPLTFLDQLTAEDDVVLELSSWQLGDLRGRTVPVQGSEGDKSRTRALLKPRVAILTTILPDHLDRYGTMEAYVADKMVIYQGQDEQDVTIVGSDSWGRSFAMETQGRPRIYQTWGADQVRSSKELDGWLAGPQGPGMVRLSDGSIAEVVPEKTLVPGIHQKQNLLACALGLLDIGISPDLVREALGTFPGIEHRLEFFFENRGIRFYNDTAATIPEAAAAAIEAFETGPILVTGGTDKNLDFRPLAEACKKTKQVILLEGTGTNKLLQLLQTAGIPYRGPYNNLDQAVLAALESAQQGDPVVLSPGCASFGMFLNEFDRGKKWKEAVQRLA</sequence>
<dbReference type="Pfam" id="PF02875">
    <property type="entry name" value="Mur_ligase_C"/>
    <property type="match status" value="1"/>
</dbReference>
<dbReference type="NCBIfam" id="TIGR01087">
    <property type="entry name" value="murD"/>
    <property type="match status" value="1"/>
</dbReference>
<dbReference type="UniPathway" id="UPA00219"/>
<dbReference type="Pfam" id="PF21799">
    <property type="entry name" value="MurD-like_N"/>
    <property type="match status" value="1"/>
</dbReference>
<keyword evidence="6 7" id="KW-0067">ATP-binding</keyword>
<evidence type="ECO:0000256" key="6">
    <source>
        <dbReference type="ARBA" id="ARBA00022840"/>
    </source>
</evidence>
<keyword evidence="7 8" id="KW-0961">Cell wall biogenesis/degradation</keyword>
<keyword evidence="3 7" id="KW-0963">Cytoplasm</keyword>
<organism evidence="11">
    <name type="scientific">Gracilinema caldarium</name>
    <dbReference type="NCBI Taxonomy" id="215591"/>
    <lineage>
        <taxon>Bacteria</taxon>
        <taxon>Pseudomonadati</taxon>
        <taxon>Spirochaetota</taxon>
        <taxon>Spirochaetia</taxon>
        <taxon>Spirochaetales</taxon>
        <taxon>Breznakiellaceae</taxon>
        <taxon>Gracilinema</taxon>
    </lineage>
</organism>
<dbReference type="InterPro" id="IPR013221">
    <property type="entry name" value="Mur_ligase_cen"/>
</dbReference>
<reference evidence="11" key="1">
    <citation type="journal article" date="2020" name="mSystems">
        <title>Genome- and Community-Level Interaction Insights into Carbon Utilization and Element Cycling Functions of Hydrothermarchaeota in Hydrothermal Sediment.</title>
        <authorList>
            <person name="Zhou Z."/>
            <person name="Liu Y."/>
            <person name="Xu W."/>
            <person name="Pan J."/>
            <person name="Luo Z.H."/>
            <person name="Li M."/>
        </authorList>
    </citation>
    <scope>NUCLEOTIDE SEQUENCE [LARGE SCALE GENOMIC DNA]</scope>
    <source>
        <strain evidence="11">SpSt-503</strain>
    </source>
</reference>
<dbReference type="AlphaFoldDB" id="A0A7C3IF08"/>
<dbReference type="EC" id="6.3.2.9" evidence="7 8"/>
<keyword evidence="7 8" id="KW-0133">Cell shape</keyword>
<comment type="caution">
    <text evidence="11">The sequence shown here is derived from an EMBL/GenBank/DDBJ whole genome shotgun (WGS) entry which is preliminary data.</text>
</comment>
<dbReference type="Gene3D" id="3.40.1190.10">
    <property type="entry name" value="Mur-like, catalytic domain"/>
    <property type="match status" value="1"/>
</dbReference>
<evidence type="ECO:0000256" key="4">
    <source>
        <dbReference type="ARBA" id="ARBA00022598"/>
    </source>
</evidence>
<dbReference type="GO" id="GO:0005524">
    <property type="term" value="F:ATP binding"/>
    <property type="evidence" value="ECO:0007669"/>
    <property type="project" value="UniProtKB-UniRule"/>
</dbReference>
<evidence type="ECO:0000256" key="2">
    <source>
        <dbReference type="ARBA" id="ARBA00004752"/>
    </source>
</evidence>
<dbReference type="PANTHER" id="PTHR43692">
    <property type="entry name" value="UDP-N-ACETYLMURAMOYLALANINE--D-GLUTAMATE LIGASE"/>
    <property type="match status" value="1"/>
</dbReference>
<keyword evidence="5 7" id="KW-0547">Nucleotide-binding</keyword>
<comment type="function">
    <text evidence="7 8">Cell wall formation. Catalyzes the addition of glutamate to the nucleotide precursor UDP-N-acetylmuramoyl-L-alanine (UMA).</text>
</comment>
<comment type="subcellular location">
    <subcellularLocation>
        <location evidence="1 7 8">Cytoplasm</location>
    </subcellularLocation>
</comment>
<feature type="domain" description="Mur ligase C-terminal" evidence="9">
    <location>
        <begin position="350"/>
        <end position="462"/>
    </location>
</feature>
<name>A0A7C3IF08_9SPIR</name>
<evidence type="ECO:0000313" key="11">
    <source>
        <dbReference type="EMBL" id="HFH27964.1"/>
    </source>
</evidence>
<dbReference type="InterPro" id="IPR005762">
    <property type="entry name" value="MurD"/>
</dbReference>
<dbReference type="InterPro" id="IPR036565">
    <property type="entry name" value="Mur-like_cat_sf"/>
</dbReference>
<dbReference type="GO" id="GO:0008360">
    <property type="term" value="P:regulation of cell shape"/>
    <property type="evidence" value="ECO:0007669"/>
    <property type="project" value="UniProtKB-KW"/>
</dbReference>
<evidence type="ECO:0000256" key="8">
    <source>
        <dbReference type="RuleBase" id="RU003664"/>
    </source>
</evidence>
<comment type="similarity">
    <text evidence="7">Belongs to the MurCDEF family.</text>
</comment>
<feature type="binding site" evidence="7">
    <location>
        <begin position="115"/>
        <end position="121"/>
    </location>
    <ligand>
        <name>ATP</name>
        <dbReference type="ChEBI" id="CHEBI:30616"/>
    </ligand>
</feature>
<dbReference type="InterPro" id="IPR004101">
    <property type="entry name" value="Mur_ligase_C"/>
</dbReference>
<evidence type="ECO:0000256" key="3">
    <source>
        <dbReference type="ARBA" id="ARBA00022490"/>
    </source>
</evidence>
<protein>
    <recommendedName>
        <fullName evidence="7 8">UDP-N-acetylmuramoylalanine--D-glutamate ligase</fullName>
        <ecNumber evidence="7 8">6.3.2.9</ecNumber>
    </recommendedName>
    <alternativeName>
        <fullName evidence="7">D-glutamic acid-adding enzyme</fullName>
    </alternativeName>
    <alternativeName>
        <fullName evidence="7">UDP-N-acetylmuramoyl-L-alanyl-D-glutamate synthetase</fullName>
    </alternativeName>
</protein>
<evidence type="ECO:0000256" key="7">
    <source>
        <dbReference type="HAMAP-Rule" id="MF_00639"/>
    </source>
</evidence>
<dbReference type="HAMAP" id="MF_00639">
    <property type="entry name" value="MurD"/>
    <property type="match status" value="1"/>
</dbReference>
<comment type="catalytic activity">
    <reaction evidence="7 8">
        <text>UDP-N-acetyl-alpha-D-muramoyl-L-alanine + D-glutamate + ATP = UDP-N-acetyl-alpha-D-muramoyl-L-alanyl-D-glutamate + ADP + phosphate + H(+)</text>
        <dbReference type="Rhea" id="RHEA:16429"/>
        <dbReference type="ChEBI" id="CHEBI:15378"/>
        <dbReference type="ChEBI" id="CHEBI:29986"/>
        <dbReference type="ChEBI" id="CHEBI:30616"/>
        <dbReference type="ChEBI" id="CHEBI:43474"/>
        <dbReference type="ChEBI" id="CHEBI:83898"/>
        <dbReference type="ChEBI" id="CHEBI:83900"/>
        <dbReference type="ChEBI" id="CHEBI:456216"/>
        <dbReference type="EC" id="6.3.2.9"/>
    </reaction>
</comment>
<dbReference type="GO" id="GO:0005737">
    <property type="term" value="C:cytoplasm"/>
    <property type="evidence" value="ECO:0007669"/>
    <property type="project" value="UniProtKB-SubCell"/>
</dbReference>
<dbReference type="SUPFAM" id="SSF53623">
    <property type="entry name" value="MurD-like peptide ligases, catalytic domain"/>
    <property type="match status" value="1"/>
</dbReference>
<dbReference type="GO" id="GO:0071555">
    <property type="term" value="P:cell wall organization"/>
    <property type="evidence" value="ECO:0007669"/>
    <property type="project" value="UniProtKB-KW"/>
</dbReference>
<evidence type="ECO:0000256" key="5">
    <source>
        <dbReference type="ARBA" id="ARBA00022741"/>
    </source>
</evidence>
<keyword evidence="7 8" id="KW-0573">Peptidoglycan synthesis</keyword>
<dbReference type="GO" id="GO:0008764">
    <property type="term" value="F:UDP-N-acetylmuramoylalanine-D-glutamate ligase activity"/>
    <property type="evidence" value="ECO:0007669"/>
    <property type="project" value="UniProtKB-UniRule"/>
</dbReference>
<dbReference type="InterPro" id="IPR036615">
    <property type="entry name" value="Mur_ligase_C_dom_sf"/>
</dbReference>
<dbReference type="Pfam" id="PF08245">
    <property type="entry name" value="Mur_ligase_M"/>
    <property type="match status" value="1"/>
</dbReference>
<comment type="pathway">
    <text evidence="2 7 8">Cell wall biogenesis; peptidoglycan biosynthesis.</text>
</comment>
<dbReference type="EMBL" id="DSVL01000011">
    <property type="protein sequence ID" value="HFH27964.1"/>
    <property type="molecule type" value="Genomic_DNA"/>
</dbReference>
<keyword evidence="4 7" id="KW-0436">Ligase</keyword>
<dbReference type="SUPFAM" id="SSF51984">
    <property type="entry name" value="MurCD N-terminal domain"/>
    <property type="match status" value="1"/>
</dbReference>
<dbReference type="GO" id="GO:0051301">
    <property type="term" value="P:cell division"/>
    <property type="evidence" value="ECO:0007669"/>
    <property type="project" value="UniProtKB-KW"/>
</dbReference>
<keyword evidence="7 8" id="KW-0131">Cell cycle</keyword>
<evidence type="ECO:0000259" key="10">
    <source>
        <dbReference type="Pfam" id="PF08245"/>
    </source>
</evidence>
<dbReference type="PANTHER" id="PTHR43692:SF1">
    <property type="entry name" value="UDP-N-ACETYLMURAMOYLALANINE--D-GLUTAMATE LIGASE"/>
    <property type="match status" value="1"/>
</dbReference>
<dbReference type="Gene3D" id="3.90.190.20">
    <property type="entry name" value="Mur ligase, C-terminal domain"/>
    <property type="match status" value="1"/>
</dbReference>